<dbReference type="AlphaFoldDB" id="A0A165JC21"/>
<evidence type="ECO:0000313" key="3">
    <source>
        <dbReference type="Proteomes" id="UP000076632"/>
    </source>
</evidence>
<dbReference type="EMBL" id="KV407454">
    <property type="protein sequence ID" value="KZF26034.1"/>
    <property type="molecule type" value="Genomic_DNA"/>
</dbReference>
<organism evidence="2 3">
    <name type="scientific">Xylona heveae (strain CBS 132557 / TC161)</name>
    <dbReference type="NCBI Taxonomy" id="1328760"/>
    <lineage>
        <taxon>Eukaryota</taxon>
        <taxon>Fungi</taxon>
        <taxon>Dikarya</taxon>
        <taxon>Ascomycota</taxon>
        <taxon>Pezizomycotina</taxon>
        <taxon>Xylonomycetes</taxon>
        <taxon>Xylonales</taxon>
        <taxon>Xylonaceae</taxon>
        <taxon>Xylona</taxon>
    </lineage>
</organism>
<sequence>MDRWSFLPFFSFHLLFLCSLFFFFPVRRCFMSAFFCLSDTFLGWCQKKLLDDQKEAPRSLPNQLWELRKCDTIPTPLFYTSGLTPVHSFNESSCCLRLYLLVCLFRLSHIFSCFISSLYFTLFMGPFLRSLSIFVVHFIGCNKKGIRA</sequence>
<keyword evidence="1" id="KW-0812">Transmembrane</keyword>
<dbReference type="Proteomes" id="UP000076632">
    <property type="component" value="Unassembled WGS sequence"/>
</dbReference>
<evidence type="ECO:0000313" key="2">
    <source>
        <dbReference type="EMBL" id="KZF26034.1"/>
    </source>
</evidence>
<proteinExistence type="predicted"/>
<gene>
    <name evidence="2" type="ORF">L228DRAFT_3495</name>
</gene>
<keyword evidence="1" id="KW-1133">Transmembrane helix</keyword>
<dbReference type="RefSeq" id="XP_018191589.1">
    <property type="nucleotide sequence ID" value="XM_018336507.1"/>
</dbReference>
<name>A0A165JC21_XYLHT</name>
<dbReference type="GeneID" id="28901644"/>
<evidence type="ECO:0000256" key="1">
    <source>
        <dbReference type="SAM" id="Phobius"/>
    </source>
</evidence>
<feature type="transmembrane region" description="Helical" evidence="1">
    <location>
        <begin position="98"/>
        <end position="120"/>
    </location>
</feature>
<keyword evidence="1" id="KW-0472">Membrane</keyword>
<keyword evidence="3" id="KW-1185">Reference proteome</keyword>
<feature type="transmembrane region" description="Helical" evidence="1">
    <location>
        <begin position="6"/>
        <end position="24"/>
    </location>
</feature>
<protein>
    <submittedName>
        <fullName evidence="2">Uncharacterized protein</fullName>
    </submittedName>
</protein>
<accession>A0A165JC21</accession>
<reference evidence="2 3" key="1">
    <citation type="journal article" date="2016" name="Fungal Biol.">
        <title>The genome of Xylona heveae provides a window into fungal endophytism.</title>
        <authorList>
            <person name="Gazis R."/>
            <person name="Kuo A."/>
            <person name="Riley R."/>
            <person name="LaButti K."/>
            <person name="Lipzen A."/>
            <person name="Lin J."/>
            <person name="Amirebrahimi M."/>
            <person name="Hesse C.N."/>
            <person name="Spatafora J.W."/>
            <person name="Henrissat B."/>
            <person name="Hainaut M."/>
            <person name="Grigoriev I.V."/>
            <person name="Hibbett D.S."/>
        </authorList>
    </citation>
    <scope>NUCLEOTIDE SEQUENCE [LARGE SCALE GENOMIC DNA]</scope>
    <source>
        <strain evidence="2 3">TC161</strain>
    </source>
</reference>
<dbReference type="InParanoid" id="A0A165JC21"/>